<gene>
    <name evidence="2" type="ORF">COU43_02910</name>
</gene>
<reference evidence="3" key="1">
    <citation type="submission" date="2017-09" db="EMBL/GenBank/DDBJ databases">
        <title>Depth-based differentiation of microbial function through sediment-hosted aquifers and enrichment of novel symbionts in the deep terrestrial subsurface.</title>
        <authorList>
            <person name="Probst A.J."/>
            <person name="Ladd B."/>
            <person name="Jarett J.K."/>
            <person name="Geller-Mcgrath D.E."/>
            <person name="Sieber C.M.K."/>
            <person name="Emerson J.B."/>
            <person name="Anantharaman K."/>
            <person name="Thomas B.C."/>
            <person name="Malmstrom R."/>
            <person name="Stieglmeier M."/>
            <person name="Klingl A."/>
            <person name="Woyke T."/>
            <person name="Ryan C.M."/>
            <person name="Banfield J.F."/>
        </authorList>
    </citation>
    <scope>NUCLEOTIDE SEQUENCE [LARGE SCALE GENOMIC DNA]</scope>
</reference>
<dbReference type="InterPro" id="IPR054218">
    <property type="entry name" value="DUF6938"/>
</dbReference>
<feature type="domain" description="DUF6938" evidence="1">
    <location>
        <begin position="248"/>
        <end position="368"/>
    </location>
</feature>
<comment type="caution">
    <text evidence="2">The sequence shown here is derived from an EMBL/GenBank/DDBJ whole genome shotgun (WGS) entry which is preliminary data.</text>
</comment>
<accession>A0A2H0TIN8</accession>
<evidence type="ECO:0000313" key="3">
    <source>
        <dbReference type="Proteomes" id="UP000228909"/>
    </source>
</evidence>
<dbReference type="Proteomes" id="UP000228909">
    <property type="component" value="Unassembled WGS sequence"/>
</dbReference>
<dbReference type="EMBL" id="PFCK01000082">
    <property type="protein sequence ID" value="PIR71401.1"/>
    <property type="molecule type" value="Genomic_DNA"/>
</dbReference>
<proteinExistence type="predicted"/>
<dbReference type="AlphaFoldDB" id="A0A2H0TIN8"/>
<protein>
    <recommendedName>
        <fullName evidence="1">DUF6938 domain-containing protein</fullName>
    </recommendedName>
</protein>
<name>A0A2H0TIN8_9BACT</name>
<evidence type="ECO:0000259" key="1">
    <source>
        <dbReference type="Pfam" id="PF22053"/>
    </source>
</evidence>
<organism evidence="2 3">
    <name type="scientific">Candidatus Nealsonbacteria bacterium CG10_big_fil_rev_8_21_14_0_10_37_25</name>
    <dbReference type="NCBI Taxonomy" id="1974711"/>
    <lineage>
        <taxon>Bacteria</taxon>
        <taxon>Candidatus Nealsoniibacteriota</taxon>
    </lineage>
</organism>
<sequence length="429" mass="49868">MKQEAWVISVNMGYGHQRTAYPLRNLAPDGKVINANSYQGIPERDKKIWETTRNSYEFISRFQRFPLVGKTAFLIYDQFQKILTFYPKRDLSKPNFVLKQIYSSLKKGWGRGFIEKLKSQNEKLPIISTFFTPAFMAEFFNYPGEIFCVVCDADISRTWAPLNPKLSKIKYFASTERVVERLKLYGVKPENIFLTGYPLPKENIGTKKMEVLKEDLKYRILNLDSQKRYFAKYKILIEENLGKLPDKSDHPLTILFSVGGAGAQKEIGIKILKCLIWQIKQREIKIILSAGIKERVKEYFERELKKLKCNENNSRYIEIIFEKDIGGYFQKFNLALRKTDILWTKPSELSFYSALGIPIIIAPPIGSQEEFNKRWLLKSGFGLLQEDPAHAEQWLFDWLERGYLAEAAMEGFIEGEKLGTLNIQKIITK</sequence>
<dbReference type="Pfam" id="PF22053">
    <property type="entry name" value="DUF6938"/>
    <property type="match status" value="1"/>
</dbReference>
<evidence type="ECO:0000313" key="2">
    <source>
        <dbReference type="EMBL" id="PIR71401.1"/>
    </source>
</evidence>